<dbReference type="Proteomes" id="UP000682733">
    <property type="component" value="Unassembled WGS sequence"/>
</dbReference>
<accession>A0A8S2FFU1</accession>
<evidence type="ECO:0000313" key="2">
    <source>
        <dbReference type="EMBL" id="CAF4247743.1"/>
    </source>
</evidence>
<organism evidence="1 3">
    <name type="scientific">Didymodactylos carnosus</name>
    <dbReference type="NCBI Taxonomy" id="1234261"/>
    <lineage>
        <taxon>Eukaryota</taxon>
        <taxon>Metazoa</taxon>
        <taxon>Spiralia</taxon>
        <taxon>Gnathifera</taxon>
        <taxon>Rotifera</taxon>
        <taxon>Eurotatoria</taxon>
        <taxon>Bdelloidea</taxon>
        <taxon>Philodinida</taxon>
        <taxon>Philodinidae</taxon>
        <taxon>Didymodactylos</taxon>
    </lineage>
</organism>
<proteinExistence type="predicted"/>
<sequence length="114" mass="13287">KGSSMRRDLNTPCLPTDTLFHQFIRETHHHLSINHPQQRHNNDYQTTGMKLVATYPKLESKQTRTSWIAHDFTGIVKNSEQTLVYAMREVLEKLTTHSSNQLGRSVRGNWKETK</sequence>
<dbReference type="EMBL" id="CAJNOK010029880">
    <property type="protein sequence ID" value="CAF1453234.1"/>
    <property type="molecule type" value="Genomic_DNA"/>
</dbReference>
<dbReference type="Proteomes" id="UP000677228">
    <property type="component" value="Unassembled WGS sequence"/>
</dbReference>
<dbReference type="EMBL" id="CAJOBA010051736">
    <property type="protein sequence ID" value="CAF4247743.1"/>
    <property type="molecule type" value="Genomic_DNA"/>
</dbReference>
<evidence type="ECO:0000313" key="1">
    <source>
        <dbReference type="EMBL" id="CAF1453234.1"/>
    </source>
</evidence>
<comment type="caution">
    <text evidence="1">The sequence shown here is derived from an EMBL/GenBank/DDBJ whole genome shotgun (WGS) entry which is preliminary data.</text>
</comment>
<feature type="non-terminal residue" evidence="1">
    <location>
        <position position="1"/>
    </location>
</feature>
<evidence type="ECO:0000313" key="3">
    <source>
        <dbReference type="Proteomes" id="UP000677228"/>
    </source>
</evidence>
<reference evidence="1" key="1">
    <citation type="submission" date="2021-02" db="EMBL/GenBank/DDBJ databases">
        <authorList>
            <person name="Nowell W R."/>
        </authorList>
    </citation>
    <scope>NUCLEOTIDE SEQUENCE</scope>
</reference>
<protein>
    <submittedName>
        <fullName evidence="1">Uncharacterized protein</fullName>
    </submittedName>
</protein>
<dbReference type="AlphaFoldDB" id="A0A8S2FFU1"/>
<gene>
    <name evidence="1" type="ORF">OVA965_LOCUS34924</name>
    <name evidence="2" type="ORF">TMI583_LOCUS35877</name>
</gene>
<name>A0A8S2FFU1_9BILA</name>